<accession>A0A2H0WNA8</accession>
<keyword evidence="1" id="KW-0472">Membrane</keyword>
<organism evidence="2 3">
    <name type="scientific">Candidatus Shapirobacteria bacterium CG09_land_8_20_14_0_10_47_13</name>
    <dbReference type="NCBI Taxonomy" id="1974481"/>
    <lineage>
        <taxon>Bacteria</taxon>
        <taxon>Candidatus Shapironibacteriota</taxon>
    </lineage>
</organism>
<protein>
    <submittedName>
        <fullName evidence="2">Uncharacterized protein</fullName>
    </submittedName>
</protein>
<evidence type="ECO:0000313" key="2">
    <source>
        <dbReference type="EMBL" id="PIS14123.1"/>
    </source>
</evidence>
<reference evidence="3" key="1">
    <citation type="submission" date="2017-09" db="EMBL/GenBank/DDBJ databases">
        <title>Depth-based differentiation of microbial function through sediment-hosted aquifers and enrichment of novel symbionts in the deep terrestrial subsurface.</title>
        <authorList>
            <person name="Probst A.J."/>
            <person name="Ladd B."/>
            <person name="Jarett J.K."/>
            <person name="Geller-Mcgrath D.E."/>
            <person name="Sieber C.M.K."/>
            <person name="Emerson J.B."/>
            <person name="Anantharaman K."/>
            <person name="Thomas B.C."/>
            <person name="Malmstrom R."/>
            <person name="Stieglmeier M."/>
            <person name="Klingl A."/>
            <person name="Woyke T."/>
            <person name="Ryan C.M."/>
            <person name="Banfield J.F."/>
        </authorList>
    </citation>
    <scope>NUCLEOTIDE SEQUENCE [LARGE SCALE GENOMIC DNA]</scope>
</reference>
<sequence>MKLGKSFNFLNPRLWNVLLTFTFLCLPILREQYNNGQYVTYHKPIAVIINYFQHFQQPYLLLVMAIFILIVYFVMSLVALGFCHLCAPQK</sequence>
<gene>
    <name evidence="2" type="ORF">COT65_00490</name>
</gene>
<comment type="caution">
    <text evidence="2">The sequence shown here is derived from an EMBL/GenBank/DDBJ whole genome shotgun (WGS) entry which is preliminary data.</text>
</comment>
<feature type="transmembrane region" description="Helical" evidence="1">
    <location>
        <begin position="59"/>
        <end position="87"/>
    </location>
</feature>
<evidence type="ECO:0000256" key="1">
    <source>
        <dbReference type="SAM" id="Phobius"/>
    </source>
</evidence>
<dbReference type="EMBL" id="PEZJ01000007">
    <property type="protein sequence ID" value="PIS14123.1"/>
    <property type="molecule type" value="Genomic_DNA"/>
</dbReference>
<dbReference type="Proteomes" id="UP000230033">
    <property type="component" value="Unassembled WGS sequence"/>
</dbReference>
<proteinExistence type="predicted"/>
<keyword evidence="1" id="KW-0812">Transmembrane</keyword>
<evidence type="ECO:0000313" key="3">
    <source>
        <dbReference type="Proteomes" id="UP000230033"/>
    </source>
</evidence>
<dbReference type="AlphaFoldDB" id="A0A2H0WNA8"/>
<keyword evidence="1" id="KW-1133">Transmembrane helix</keyword>
<name>A0A2H0WNA8_9BACT</name>